<protein>
    <recommendedName>
        <fullName evidence="3">HEAT repeat domain-containing protein</fullName>
    </recommendedName>
</protein>
<dbReference type="SUPFAM" id="SSF48371">
    <property type="entry name" value="ARM repeat"/>
    <property type="match status" value="1"/>
</dbReference>
<reference evidence="1" key="1">
    <citation type="submission" date="2021-04" db="EMBL/GenBank/DDBJ databases">
        <title>Dactylosporangium aurantiacum NRRL B-8018 full assembly.</title>
        <authorList>
            <person name="Hartkoorn R.C."/>
            <person name="Beaudoing E."/>
            <person name="Hot D."/>
        </authorList>
    </citation>
    <scope>NUCLEOTIDE SEQUENCE</scope>
    <source>
        <strain evidence="1">NRRL B-8018</strain>
    </source>
</reference>
<gene>
    <name evidence="1" type="ORF">Daura_34035</name>
</gene>
<evidence type="ECO:0008006" key="3">
    <source>
        <dbReference type="Google" id="ProtNLM"/>
    </source>
</evidence>
<evidence type="ECO:0000313" key="1">
    <source>
        <dbReference type="EMBL" id="UWZ51729.1"/>
    </source>
</evidence>
<name>A0A9Q9MD62_9ACTN</name>
<dbReference type="EMBL" id="CP073767">
    <property type="protein sequence ID" value="UWZ51729.1"/>
    <property type="molecule type" value="Genomic_DNA"/>
</dbReference>
<keyword evidence="2" id="KW-1185">Reference proteome</keyword>
<dbReference type="InterPro" id="IPR016024">
    <property type="entry name" value="ARM-type_fold"/>
</dbReference>
<evidence type="ECO:0000313" key="2">
    <source>
        <dbReference type="Proteomes" id="UP001058003"/>
    </source>
</evidence>
<dbReference type="OrthoDB" id="3454616at2"/>
<dbReference type="Proteomes" id="UP001058003">
    <property type="component" value="Chromosome"/>
</dbReference>
<sequence>MTACVERDHRYHWAVDERAVYLARLVRDLRLPVARLAAVLRGPADEDNAFGNTLDVLVALGRAGDHASVEVLREYVRDGPRWSDVLDVIGGAWPAELWQEWAAEDARVAVLVEASPLPRCPGRPLRDATDEELLAAVRTGGGGSPAALWELRRRGPQPALLDLAAADLPPARLRGPLGAALEELGAAAVPLARQWAARPGHPMAWTAAAILAGHGDESDVPALLAAWAWLDRRGDDLCGYGLLAEGLARIGGSGARAVLPKLRRAWFSPHSSERAACLRAAHTLDPDGCEAPLTEGLWDCERDVRRYAAEHAPLSPLVRDRLAGLRDDPLETAEVRAVAAGRLAA</sequence>
<dbReference type="KEGG" id="daur:Daura_34035"/>
<accession>A0A9Q9MD62</accession>
<proteinExistence type="predicted"/>
<dbReference type="AlphaFoldDB" id="A0A9Q9MD62"/>
<dbReference type="RefSeq" id="WP_052386615.1">
    <property type="nucleotide sequence ID" value="NZ_CP073767.1"/>
</dbReference>
<organism evidence="1 2">
    <name type="scientific">Dactylosporangium aurantiacum</name>
    <dbReference type="NCBI Taxonomy" id="35754"/>
    <lineage>
        <taxon>Bacteria</taxon>
        <taxon>Bacillati</taxon>
        <taxon>Actinomycetota</taxon>
        <taxon>Actinomycetes</taxon>
        <taxon>Micromonosporales</taxon>
        <taxon>Micromonosporaceae</taxon>
        <taxon>Dactylosporangium</taxon>
    </lineage>
</organism>